<comment type="caution">
    <text evidence="2">The sequence shown here is derived from an EMBL/GenBank/DDBJ whole genome shotgun (WGS) entry which is preliminary data.</text>
</comment>
<keyword evidence="3" id="KW-1185">Reference proteome</keyword>
<accession>A0ABQ1R1T9</accession>
<evidence type="ECO:0000313" key="3">
    <source>
        <dbReference type="Proteomes" id="UP000614272"/>
    </source>
</evidence>
<protein>
    <recommendedName>
        <fullName evidence="1">Phospholipid/glycerol acyltransferase domain-containing protein</fullName>
    </recommendedName>
</protein>
<name>A0ABQ1R1T9_9ALTE</name>
<feature type="domain" description="Phospholipid/glycerol acyltransferase" evidence="1">
    <location>
        <begin position="23"/>
        <end position="145"/>
    </location>
</feature>
<dbReference type="Pfam" id="PF01553">
    <property type="entry name" value="Acyltransferase"/>
    <property type="match status" value="1"/>
</dbReference>
<dbReference type="Proteomes" id="UP000614272">
    <property type="component" value="Unassembled WGS sequence"/>
</dbReference>
<proteinExistence type="predicted"/>
<sequence>MAKVKLLSHLFYRGRVNWLSKEKEEALKDVRLLVFLNHTSLFEPLFIRFAPWRFVCQLAHKVVVPGADITLKRPMTGRILKVLLPGCIPITRQQDESWQHFLSHVQEDVITAILPEGRMKRSNGLDSQGNPMSVRGGVADILVRLREGKMLFVYSGGLHHVQVPGQRFPRVFKTLSVNMEILDIADYKAALEQQGEGSFKARVVKDMNHRLQHCVPE</sequence>
<dbReference type="InterPro" id="IPR002123">
    <property type="entry name" value="Plipid/glycerol_acylTrfase"/>
</dbReference>
<evidence type="ECO:0000259" key="1">
    <source>
        <dbReference type="Pfam" id="PF01553"/>
    </source>
</evidence>
<organism evidence="2 3">
    <name type="scientific">Lacimicrobium alkaliphilum</name>
    <dbReference type="NCBI Taxonomy" id="1526571"/>
    <lineage>
        <taxon>Bacteria</taxon>
        <taxon>Pseudomonadati</taxon>
        <taxon>Pseudomonadota</taxon>
        <taxon>Gammaproteobacteria</taxon>
        <taxon>Alteromonadales</taxon>
        <taxon>Alteromonadaceae</taxon>
        <taxon>Lacimicrobium</taxon>
    </lineage>
</organism>
<dbReference type="EMBL" id="BMGJ01000002">
    <property type="protein sequence ID" value="GGD55204.1"/>
    <property type="molecule type" value="Genomic_DNA"/>
</dbReference>
<evidence type="ECO:0000313" key="2">
    <source>
        <dbReference type="EMBL" id="GGD55204.1"/>
    </source>
</evidence>
<gene>
    <name evidence="2" type="ORF">GCM10011357_08660</name>
</gene>
<reference evidence="3" key="1">
    <citation type="journal article" date="2019" name="Int. J. Syst. Evol. Microbiol.">
        <title>The Global Catalogue of Microorganisms (GCM) 10K type strain sequencing project: providing services to taxonomists for standard genome sequencing and annotation.</title>
        <authorList>
            <consortium name="The Broad Institute Genomics Platform"/>
            <consortium name="The Broad Institute Genome Sequencing Center for Infectious Disease"/>
            <person name="Wu L."/>
            <person name="Ma J."/>
        </authorList>
    </citation>
    <scope>NUCLEOTIDE SEQUENCE [LARGE SCALE GENOMIC DNA]</scope>
    <source>
        <strain evidence="3">CGMCC 1.12923</strain>
    </source>
</reference>